<dbReference type="EMBL" id="CAJVCH010460758">
    <property type="protein sequence ID" value="CAG7819809.1"/>
    <property type="molecule type" value="Genomic_DNA"/>
</dbReference>
<feature type="compositionally biased region" description="Basic and acidic residues" evidence="2">
    <location>
        <begin position="166"/>
        <end position="175"/>
    </location>
</feature>
<evidence type="ECO:0000259" key="3">
    <source>
        <dbReference type="PROSITE" id="PS51745"/>
    </source>
</evidence>
<dbReference type="PROSITE" id="PS51745">
    <property type="entry name" value="PB1"/>
    <property type="match status" value="1"/>
</dbReference>
<dbReference type="Proteomes" id="UP000708208">
    <property type="component" value="Unassembled WGS sequence"/>
</dbReference>
<feature type="compositionally biased region" description="Low complexity" evidence="2">
    <location>
        <begin position="188"/>
        <end position="202"/>
    </location>
</feature>
<dbReference type="GO" id="GO:0042802">
    <property type="term" value="F:identical protein binding"/>
    <property type="evidence" value="ECO:0007669"/>
    <property type="project" value="InterPro"/>
</dbReference>
<dbReference type="CDD" id="cd06401">
    <property type="entry name" value="PB1_TFG"/>
    <property type="match status" value="1"/>
</dbReference>
<feature type="compositionally biased region" description="Low complexity" evidence="2">
    <location>
        <begin position="246"/>
        <end position="262"/>
    </location>
</feature>
<protein>
    <recommendedName>
        <fullName evidence="3">PB1 domain-containing protein</fullName>
    </recommendedName>
</protein>
<dbReference type="PANTHER" id="PTHR15335">
    <property type="entry name" value="PROTEIN TFG"/>
    <property type="match status" value="1"/>
</dbReference>
<evidence type="ECO:0000313" key="5">
    <source>
        <dbReference type="Proteomes" id="UP000708208"/>
    </source>
</evidence>
<keyword evidence="1" id="KW-0175">Coiled coil</keyword>
<reference evidence="4" key="1">
    <citation type="submission" date="2021-06" db="EMBL/GenBank/DDBJ databases">
        <authorList>
            <person name="Hodson N. C."/>
            <person name="Mongue J. A."/>
            <person name="Jaron S. K."/>
        </authorList>
    </citation>
    <scope>NUCLEOTIDE SEQUENCE</scope>
</reference>
<feature type="compositionally biased region" description="Low complexity" evidence="2">
    <location>
        <begin position="402"/>
        <end position="430"/>
    </location>
</feature>
<feature type="compositionally biased region" description="Low complexity" evidence="2">
    <location>
        <begin position="216"/>
        <end position="234"/>
    </location>
</feature>
<dbReference type="InterPro" id="IPR033512">
    <property type="entry name" value="TFG"/>
</dbReference>
<sequence length="483" mass="52164">MSEINENDSTTSTKSVLSNVAADCLGKVLVKAQFKEDIRRVPIHNEDITYDELVLMMQRVFRGQLKQDDDIVIKYQDEDGDMVTIFDSADLSFAITYCRVLRLKIIVKEKAKDSKEDVVAQLKNIGIREIRQELKELRDRANRLLDILDAEVENKNVVDKSNSSADVEKSADNKLKLNGPSSFIGNEQQSSLGGQPQQQHHGVPNTAQTGNQQSMLNQQPSLPSSGPSHSLPQLNQQHSSNVAGTLQQHSQPQPQPSNLQHHTQGPPLPNQGQMLSGNVQHSTISSGHPQQPGIPGQQLPPLPASAGLSANAPQIPPPSGGQQLPPSGGHPQSVMQSGGGYPPSSPSNFPNYQSGYSNQGQYMVGYPATSAASYSRPGPPQTGVPPPTGAPPAGSQPPPPMQQSQQQPSQQPSHQTPQQQSFQSYQQNPSAVGMPPISAPSMDQSYHPPPPGSNASYNQYRIPTTGQTTGNMYARPQTQMGYK</sequence>
<dbReference type="AlphaFoldDB" id="A0A8J2PP14"/>
<feature type="compositionally biased region" description="Polar residues" evidence="2">
    <location>
        <begin position="270"/>
        <end position="288"/>
    </location>
</feature>
<comment type="caution">
    <text evidence="4">The sequence shown here is derived from an EMBL/GenBank/DDBJ whole genome shotgun (WGS) entry which is preliminary data.</text>
</comment>
<evidence type="ECO:0000313" key="4">
    <source>
        <dbReference type="EMBL" id="CAG7819809.1"/>
    </source>
</evidence>
<feature type="compositionally biased region" description="Polar residues" evidence="2">
    <location>
        <begin position="235"/>
        <end position="245"/>
    </location>
</feature>
<dbReference type="SMART" id="SM00666">
    <property type="entry name" value="PB1"/>
    <property type="match status" value="1"/>
</dbReference>
<organism evidence="4 5">
    <name type="scientific">Allacma fusca</name>
    <dbReference type="NCBI Taxonomy" id="39272"/>
    <lineage>
        <taxon>Eukaryota</taxon>
        <taxon>Metazoa</taxon>
        <taxon>Ecdysozoa</taxon>
        <taxon>Arthropoda</taxon>
        <taxon>Hexapoda</taxon>
        <taxon>Collembola</taxon>
        <taxon>Symphypleona</taxon>
        <taxon>Sminthuridae</taxon>
        <taxon>Allacma</taxon>
    </lineage>
</organism>
<feature type="compositionally biased region" description="Pro residues" evidence="2">
    <location>
        <begin position="377"/>
        <end position="401"/>
    </location>
</feature>
<dbReference type="InterPro" id="IPR000270">
    <property type="entry name" value="PB1_dom"/>
</dbReference>
<dbReference type="Pfam" id="PF00564">
    <property type="entry name" value="PB1"/>
    <property type="match status" value="1"/>
</dbReference>
<feature type="region of interest" description="Disordered" evidence="2">
    <location>
        <begin position="157"/>
        <end position="483"/>
    </location>
</feature>
<evidence type="ECO:0000256" key="2">
    <source>
        <dbReference type="SAM" id="MobiDB-lite"/>
    </source>
</evidence>
<name>A0A8J2PP14_9HEXA</name>
<feature type="compositionally biased region" description="Polar residues" evidence="2">
    <location>
        <begin position="205"/>
        <end position="215"/>
    </location>
</feature>
<feature type="coiled-coil region" evidence="1">
    <location>
        <begin position="120"/>
        <end position="154"/>
    </location>
</feature>
<dbReference type="GO" id="GO:0048208">
    <property type="term" value="P:COPII vesicle coating"/>
    <property type="evidence" value="ECO:0007669"/>
    <property type="project" value="InterPro"/>
</dbReference>
<proteinExistence type="predicted"/>
<dbReference type="InterPro" id="IPR034857">
    <property type="entry name" value="PB1_TFG"/>
</dbReference>
<keyword evidence="5" id="KW-1185">Reference proteome</keyword>
<feature type="compositionally biased region" description="Polar residues" evidence="2">
    <location>
        <begin position="453"/>
        <end position="483"/>
    </location>
</feature>
<evidence type="ECO:0000256" key="1">
    <source>
        <dbReference type="SAM" id="Coils"/>
    </source>
</evidence>
<dbReference type="PANTHER" id="PTHR15335:SF7">
    <property type="entry name" value="PROTEIN TFG"/>
    <property type="match status" value="1"/>
</dbReference>
<feature type="domain" description="PB1" evidence="3">
    <location>
        <begin position="27"/>
        <end position="110"/>
    </location>
</feature>
<accession>A0A8J2PP14</accession>
<gene>
    <name evidence="4" type="ORF">AFUS01_LOCUS30235</name>
</gene>
<dbReference type="GO" id="GO:0070971">
    <property type="term" value="C:endoplasmic reticulum exit site"/>
    <property type="evidence" value="ECO:0007669"/>
    <property type="project" value="TreeGrafter"/>
</dbReference>
<feature type="compositionally biased region" description="Low complexity" evidence="2">
    <location>
        <begin position="320"/>
        <end position="333"/>
    </location>
</feature>
<dbReference type="InterPro" id="IPR053793">
    <property type="entry name" value="PB1-like"/>
</dbReference>
<dbReference type="OrthoDB" id="1594986at2759"/>